<name>A0ABX0I427_9FLAO</name>
<keyword evidence="4" id="KW-1185">Reference proteome</keyword>
<evidence type="ECO:0000256" key="2">
    <source>
        <dbReference type="SAM" id="SignalP"/>
    </source>
</evidence>
<keyword evidence="2" id="KW-0732">Signal</keyword>
<protein>
    <submittedName>
        <fullName evidence="3">Uncharacterized protein</fullName>
    </submittedName>
</protein>
<organism evidence="3 4">
    <name type="scientific">Flavobacterium difficile</name>
    <dbReference type="NCBI Taxonomy" id="2709659"/>
    <lineage>
        <taxon>Bacteria</taxon>
        <taxon>Pseudomonadati</taxon>
        <taxon>Bacteroidota</taxon>
        <taxon>Flavobacteriia</taxon>
        <taxon>Flavobacteriales</taxon>
        <taxon>Flavobacteriaceae</taxon>
        <taxon>Flavobacterium</taxon>
    </lineage>
</organism>
<sequence length="66" mass="7295">MKNYTLLATIALAFFLVSCTADEPQSNTETTTRRTQQFETTDLNSRESDSVVVTLAGDPLKPKGRD</sequence>
<dbReference type="Proteomes" id="UP000800984">
    <property type="component" value="Unassembled WGS sequence"/>
</dbReference>
<dbReference type="RefSeq" id="WP_166076536.1">
    <property type="nucleotide sequence ID" value="NZ_JAAJBT010000002.1"/>
</dbReference>
<feature type="chain" id="PRO_5045145810" evidence="2">
    <location>
        <begin position="22"/>
        <end position="66"/>
    </location>
</feature>
<feature type="signal peptide" evidence="2">
    <location>
        <begin position="1"/>
        <end position="21"/>
    </location>
</feature>
<evidence type="ECO:0000313" key="3">
    <source>
        <dbReference type="EMBL" id="NHM01481.1"/>
    </source>
</evidence>
<accession>A0ABX0I427</accession>
<evidence type="ECO:0000313" key="4">
    <source>
        <dbReference type="Proteomes" id="UP000800984"/>
    </source>
</evidence>
<gene>
    <name evidence="3" type="ORF">G4D72_05065</name>
</gene>
<dbReference type="EMBL" id="JAAJBT010000002">
    <property type="protein sequence ID" value="NHM01481.1"/>
    <property type="molecule type" value="Genomic_DNA"/>
</dbReference>
<reference evidence="3 4" key="1">
    <citation type="submission" date="2020-02" db="EMBL/GenBank/DDBJ databases">
        <authorList>
            <person name="Chen W.-M."/>
        </authorList>
    </citation>
    <scope>NUCLEOTIDE SEQUENCE [LARGE SCALE GENOMIC DNA]</scope>
    <source>
        <strain evidence="3 4">KDG-16</strain>
    </source>
</reference>
<feature type="compositionally biased region" description="Low complexity" evidence="1">
    <location>
        <begin position="28"/>
        <end position="41"/>
    </location>
</feature>
<feature type="region of interest" description="Disordered" evidence="1">
    <location>
        <begin position="23"/>
        <end position="66"/>
    </location>
</feature>
<evidence type="ECO:0000256" key="1">
    <source>
        <dbReference type="SAM" id="MobiDB-lite"/>
    </source>
</evidence>
<proteinExistence type="predicted"/>
<dbReference type="PROSITE" id="PS51257">
    <property type="entry name" value="PROKAR_LIPOPROTEIN"/>
    <property type="match status" value="1"/>
</dbReference>
<comment type="caution">
    <text evidence="3">The sequence shown here is derived from an EMBL/GenBank/DDBJ whole genome shotgun (WGS) entry which is preliminary data.</text>
</comment>